<evidence type="ECO:0000313" key="2">
    <source>
        <dbReference type="EMBL" id="KAL2465102.1"/>
    </source>
</evidence>
<dbReference type="InterPro" id="IPR032436">
    <property type="entry name" value="URB1_C"/>
</dbReference>
<dbReference type="EMBL" id="JBFOLK010000013">
    <property type="protein sequence ID" value="KAL2465102.1"/>
    <property type="molecule type" value="Genomic_DNA"/>
</dbReference>
<comment type="caution">
    <text evidence="2">The sequence shown here is derived from an EMBL/GenBank/DDBJ whole genome shotgun (WGS) entry which is preliminary data.</text>
</comment>
<reference evidence="3" key="1">
    <citation type="submission" date="2024-07" db="EMBL/GenBank/DDBJ databases">
        <title>Two chromosome-level genome assemblies of Korean endemic species Abeliophyllum distichum and Forsythia ovata (Oleaceae).</title>
        <authorList>
            <person name="Jang H."/>
        </authorList>
    </citation>
    <scope>NUCLEOTIDE SEQUENCE [LARGE SCALE GENOMIC DNA]</scope>
</reference>
<accession>A0ABD1PMG1</accession>
<proteinExistence type="predicted"/>
<evidence type="ECO:0000313" key="3">
    <source>
        <dbReference type="Proteomes" id="UP001604336"/>
    </source>
</evidence>
<dbReference type="PANTHER" id="PTHR13500:SF0">
    <property type="entry name" value="NUCLEOLAR PRE-RIBOSOMAL-ASSOCIATED PROTEIN 1"/>
    <property type="match status" value="1"/>
</dbReference>
<dbReference type="Proteomes" id="UP001604336">
    <property type="component" value="Unassembled WGS sequence"/>
</dbReference>
<sequence>MGGDSWMVSQTGTAFVSKEIFEIGVDESFPLSKEEYLNLFCNSLLVKSIFMVLDYLVLNGDSLKLEKRLTLFDSVCPYVSANDDLLDCDHGQIEFDSLKQSLNFVNRAVAKIKFCRMLLFPDYNQHQSWLHNGQTKMNPLEVTSDVLDKSRFRFISLLIHSWKLLVKKFPGDIDHSKQLDGKNISLFRFLEVFILRTILDLTASMHDCLIRGSSPCITLLQLLLAHSQFTKTIHLSSKSFGSTQFGLVFTPMQSMLRSLVISHTDALNRRSNMTSSQLNLKQLELIKLVRVLFRIKAHQSKVNDGGDTGINSKELLYLLLSSYGATLSEVDLEIYNLMIEIESDDKSGTGTIAEMDYLWGIAALKVRKEREQDQGITSLNTTDIEAFEDRRRIQFREHVPIDPKLCAQTVLYFPYDRTVNEGTTSKLKKDNFEDDHEDYDVTIDMMEIYDPVFILHFSVHCLSMGYIEPIEFASLGLLAVTFVSISSPDIEVRKLAYEALAKFKTALEKCQKRKDVTRIRLLLSYLQNGIEEPWQRIPSITAVFVAEASFVLLDTSHDNYSTISKNLMRCSSVNMKTIPLFQNFFWSSSVSFKTDRLWILRLLYAGLNTDDDAQVYIRNSTFEMLMSFYGSPLSDNVSKELIIQIVRKAVKLHKMTRFLVEHCGLILWLSSIVSSLCWIEYEDRKKCIFTQLPIILEVVNDVTSARNIVEWLQKYALEQLSELSCHLYKLLMTGLFQLCEAIDVCSKEKNSHCAVLGLKAVLMSTPPITIMGMDQEKLLKFLSWAVRTAIQSDSKEVLQPEESDYHMTALSEKEEPEDSLVSKLLRWLTALVILGKNSCKLRKFNTDNLLEQSNINNLQSLLECHEKRFGEKEVGYDFGEILAASIFYLHQLLGINLTLLPSVVSALCLLLLSGSASSDKEFSLGLGISLPSLLSKIRCPAEANPAWRWSFYQPWREISFELDGVKKIDEIHACEQLLVVISNILGRKSLCSHFLSLEDVKISLVFEWERSILDAE</sequence>
<dbReference type="Pfam" id="PF16201">
    <property type="entry name" value="NopRA1"/>
    <property type="match status" value="1"/>
</dbReference>
<dbReference type="PANTHER" id="PTHR13500">
    <property type="entry name" value="NUCLEOLAR PRERIBOSOMAL-ASSOCIATED PROTEIN 1"/>
    <property type="match status" value="1"/>
</dbReference>
<keyword evidence="3" id="KW-1185">Reference proteome</keyword>
<name>A0ABD1PMG1_9LAMI</name>
<feature type="domain" description="URB1 C-terminal" evidence="1">
    <location>
        <begin position="478"/>
        <end position="668"/>
    </location>
</feature>
<dbReference type="InterPro" id="IPR039844">
    <property type="entry name" value="URB1"/>
</dbReference>
<gene>
    <name evidence="2" type="ORF">Adt_40953</name>
</gene>
<dbReference type="AlphaFoldDB" id="A0ABD1PMG1"/>
<organism evidence="2 3">
    <name type="scientific">Abeliophyllum distichum</name>
    <dbReference type="NCBI Taxonomy" id="126358"/>
    <lineage>
        <taxon>Eukaryota</taxon>
        <taxon>Viridiplantae</taxon>
        <taxon>Streptophyta</taxon>
        <taxon>Embryophyta</taxon>
        <taxon>Tracheophyta</taxon>
        <taxon>Spermatophyta</taxon>
        <taxon>Magnoliopsida</taxon>
        <taxon>eudicotyledons</taxon>
        <taxon>Gunneridae</taxon>
        <taxon>Pentapetalae</taxon>
        <taxon>asterids</taxon>
        <taxon>lamiids</taxon>
        <taxon>Lamiales</taxon>
        <taxon>Oleaceae</taxon>
        <taxon>Forsythieae</taxon>
        <taxon>Abeliophyllum</taxon>
    </lineage>
</organism>
<protein>
    <submittedName>
        <fullName evidence="2">Ribosome 60S biogenesis N-terminal</fullName>
    </submittedName>
</protein>
<evidence type="ECO:0000259" key="1">
    <source>
        <dbReference type="Pfam" id="PF16201"/>
    </source>
</evidence>